<keyword evidence="2" id="KW-1185">Reference proteome</keyword>
<sequence>MNQRQWQEVEAIVRKEQERALQQFNTKRYDELNEILNDLYSLAHD</sequence>
<accession>A0A873WK51</accession>
<dbReference type="EMBL" id="MW147367">
    <property type="protein sequence ID" value="QPB08445.1"/>
    <property type="molecule type" value="Genomic_DNA"/>
</dbReference>
<evidence type="ECO:0000313" key="1">
    <source>
        <dbReference type="EMBL" id="QPB08445.1"/>
    </source>
</evidence>
<dbReference type="KEGG" id="vg:77945600"/>
<protein>
    <submittedName>
        <fullName evidence="1">Uncharacterized protein</fullName>
    </submittedName>
</protein>
<dbReference type="Proteomes" id="UP000662754">
    <property type="component" value="Segment"/>
</dbReference>
<reference evidence="1" key="1">
    <citation type="submission" date="2020-10" db="EMBL/GenBank/DDBJ databases">
        <title>The Isolation and Genome Sequence of a Novel Cyanophage S-H9-2 from the Yellow Sea, China.</title>
        <authorList>
            <person name="Jiang T."/>
            <person name="Luo L."/>
        </authorList>
    </citation>
    <scope>NUCLEOTIDE SEQUENCE</scope>
</reference>
<evidence type="ECO:0000313" key="2">
    <source>
        <dbReference type="Proteomes" id="UP000662754"/>
    </source>
</evidence>
<dbReference type="GeneID" id="77945600"/>
<organism evidence="1 2">
    <name type="scientific">Synechococcus phage S-H9-2</name>
    <dbReference type="NCBI Taxonomy" id="2783669"/>
    <lineage>
        <taxon>Viruses</taxon>
        <taxon>Duplodnaviria</taxon>
        <taxon>Heunggongvirae</taxon>
        <taxon>Uroviricota</taxon>
        <taxon>Caudoviricetes</taxon>
        <taxon>Pantevenvirales</taxon>
        <taxon>Kyanoviridae</taxon>
        <taxon>Yushanluvirus</taxon>
        <taxon>Yushanluvirus satich</taxon>
    </lineage>
</organism>
<dbReference type="RefSeq" id="YP_010669430.1">
    <property type="nucleotide sequence ID" value="NC_070960.1"/>
</dbReference>
<name>A0A873WK51_9CAUD</name>
<proteinExistence type="predicted"/>